<protein>
    <submittedName>
        <fullName evidence="1">Uncharacterized protein</fullName>
    </submittedName>
</protein>
<name>A0AA41Y7X7_9BACT</name>
<dbReference type="RefSeq" id="WP_282593640.1">
    <property type="nucleotide sequence ID" value="NZ_JAPAAF010000103.1"/>
</dbReference>
<dbReference type="Proteomes" id="UP001163821">
    <property type="component" value="Unassembled WGS sequence"/>
</dbReference>
<organism evidence="1 2">
    <name type="scientific">Gaoshiqia sediminis</name>
    <dbReference type="NCBI Taxonomy" id="2986998"/>
    <lineage>
        <taxon>Bacteria</taxon>
        <taxon>Pseudomonadati</taxon>
        <taxon>Bacteroidota</taxon>
        <taxon>Bacteroidia</taxon>
        <taxon>Marinilabiliales</taxon>
        <taxon>Prolixibacteraceae</taxon>
        <taxon>Gaoshiqia</taxon>
    </lineage>
</organism>
<evidence type="ECO:0000313" key="1">
    <source>
        <dbReference type="EMBL" id="MCW0485054.1"/>
    </source>
</evidence>
<evidence type="ECO:0000313" key="2">
    <source>
        <dbReference type="Proteomes" id="UP001163821"/>
    </source>
</evidence>
<proteinExistence type="predicted"/>
<reference evidence="1" key="1">
    <citation type="submission" date="2022-10" db="EMBL/GenBank/DDBJ databases">
        <title>Gaoshiqiia sediminis gen. nov., sp. nov., isolated from coastal sediment.</title>
        <authorList>
            <person name="Yu W.X."/>
            <person name="Mu D.S."/>
            <person name="Du J.Z."/>
            <person name="Liang Y.Q."/>
        </authorList>
    </citation>
    <scope>NUCLEOTIDE SEQUENCE</scope>
    <source>
        <strain evidence="1">A06</strain>
    </source>
</reference>
<gene>
    <name evidence="1" type="ORF">N2K84_20160</name>
</gene>
<comment type="caution">
    <text evidence="1">The sequence shown here is derived from an EMBL/GenBank/DDBJ whole genome shotgun (WGS) entry which is preliminary data.</text>
</comment>
<keyword evidence="2" id="KW-1185">Reference proteome</keyword>
<dbReference type="EMBL" id="JAPAAF010000103">
    <property type="protein sequence ID" value="MCW0485054.1"/>
    <property type="molecule type" value="Genomic_DNA"/>
</dbReference>
<accession>A0AA41Y7X7</accession>
<sequence>MIFRGKVLQSAEAFINFFLSNSKQREVVASTAMVYRVGAGTSPFMPNSAGGKLACAGTFLPILFPCKYRKAKIKISGNYRPFLKTGKQSGCETTWQAIRQRKIGNCAKLLLQVL</sequence>
<dbReference type="AlphaFoldDB" id="A0AA41Y7X7"/>